<reference evidence="1 2" key="1">
    <citation type="submission" date="2021-06" db="EMBL/GenBank/DDBJ databases">
        <title>50 bacteria genomes isolated from Dapeng, Shenzhen, China.</title>
        <authorList>
            <person name="Zheng W."/>
            <person name="Yu S."/>
            <person name="Huang Y."/>
        </authorList>
    </citation>
    <scope>NUCLEOTIDE SEQUENCE [LARGE SCALE GENOMIC DNA]</scope>
    <source>
        <strain evidence="1 2">DP1N14-2</strain>
    </source>
</reference>
<evidence type="ECO:0000313" key="2">
    <source>
        <dbReference type="Proteomes" id="UP000766629"/>
    </source>
</evidence>
<dbReference type="Pfam" id="PF14022">
    <property type="entry name" value="DUF4238"/>
    <property type="match status" value="1"/>
</dbReference>
<evidence type="ECO:0000313" key="1">
    <source>
        <dbReference type="EMBL" id="MBY6141843.1"/>
    </source>
</evidence>
<name>A0ABS7NKX8_9RHOB</name>
<keyword evidence="2" id="KW-1185">Reference proteome</keyword>
<dbReference type="RefSeq" id="WP_222509791.1">
    <property type="nucleotide sequence ID" value="NZ_JAHVJA010000014.1"/>
</dbReference>
<accession>A0ABS7NKX8</accession>
<dbReference type="InterPro" id="IPR025332">
    <property type="entry name" value="DUF4238"/>
</dbReference>
<comment type="caution">
    <text evidence="1">The sequence shown here is derived from an EMBL/GenBank/DDBJ whole genome shotgun (WGS) entry which is preliminary data.</text>
</comment>
<organism evidence="1 2">
    <name type="scientific">Leisingera daeponensis</name>
    <dbReference type="NCBI Taxonomy" id="405746"/>
    <lineage>
        <taxon>Bacteria</taxon>
        <taxon>Pseudomonadati</taxon>
        <taxon>Pseudomonadota</taxon>
        <taxon>Alphaproteobacteria</taxon>
        <taxon>Rhodobacterales</taxon>
        <taxon>Roseobacteraceae</taxon>
        <taxon>Leisingera</taxon>
    </lineage>
</organism>
<protein>
    <submittedName>
        <fullName evidence="1">DUF4238 domain-containing protein</fullName>
    </submittedName>
</protein>
<dbReference type="EMBL" id="JAHVJA010000014">
    <property type="protein sequence ID" value="MBY6141843.1"/>
    <property type="molecule type" value="Genomic_DNA"/>
</dbReference>
<dbReference type="Proteomes" id="UP000766629">
    <property type="component" value="Unassembled WGS sequence"/>
</dbReference>
<sequence>MSERTKRQHIVPRFYLSKFCDANGRVWTYGANMKPLASVPEKTGVETNFYSPIGPDGERYDEIETLLSQIEGGAAPLWDGLSNGRMPTGEDREMISLFLAAQYLRSPSVVGAGAELVGHIAHHTTQVLVSHKEAHERSVDDFEAETGEANSPEEREWMREFLSDPDNYKISVLRAAGLQMLGGIETIANMFFNMTWVVGRSKDQHLITSDSPVTLVSDPATHHPLYGDAGFANKTARVQFPLSPDRMLEMTWQGNERDRVVEIPKMMAREMNGRRAFYAERNVFGSQRDGGIQKLCDKWLSREKLPKVTTGRDTAEVEVKRKL</sequence>
<gene>
    <name evidence="1" type="ORF">KUV26_20600</name>
</gene>
<proteinExistence type="predicted"/>